<feature type="region of interest" description="Disordered" evidence="1">
    <location>
        <begin position="48"/>
        <end position="91"/>
    </location>
</feature>
<name>A0A9W8TXN8_9AGAR</name>
<feature type="region of interest" description="Disordered" evidence="1">
    <location>
        <begin position="1"/>
        <end position="35"/>
    </location>
</feature>
<feature type="compositionally biased region" description="Basic and acidic residues" evidence="1">
    <location>
        <begin position="50"/>
        <end position="60"/>
    </location>
</feature>
<dbReference type="AlphaFoldDB" id="A0A9W8TXN8"/>
<feature type="compositionally biased region" description="Polar residues" evidence="1">
    <location>
        <begin position="1"/>
        <end position="12"/>
    </location>
</feature>
<dbReference type="EMBL" id="JANVFU010000007">
    <property type="protein sequence ID" value="KAJ3744268.1"/>
    <property type="molecule type" value="Genomic_DNA"/>
</dbReference>
<reference evidence="2 3" key="1">
    <citation type="journal article" date="2023" name="Proc. Natl. Acad. Sci. U.S.A.">
        <title>A global phylogenomic analysis of the shiitake genus Lentinula.</title>
        <authorList>
            <person name="Sierra-Patev S."/>
            <person name="Min B."/>
            <person name="Naranjo-Ortiz M."/>
            <person name="Looney B."/>
            <person name="Konkel Z."/>
            <person name="Slot J.C."/>
            <person name="Sakamoto Y."/>
            <person name="Steenwyk J.L."/>
            <person name="Rokas A."/>
            <person name="Carro J."/>
            <person name="Camarero S."/>
            <person name="Ferreira P."/>
            <person name="Molpeceres G."/>
            <person name="Ruiz-Duenas F.J."/>
            <person name="Serrano A."/>
            <person name="Henrissat B."/>
            <person name="Drula E."/>
            <person name="Hughes K.W."/>
            <person name="Mata J.L."/>
            <person name="Ishikawa N.K."/>
            <person name="Vargas-Isla R."/>
            <person name="Ushijima S."/>
            <person name="Smith C.A."/>
            <person name="Donoghue J."/>
            <person name="Ahrendt S."/>
            <person name="Andreopoulos W."/>
            <person name="He G."/>
            <person name="LaButti K."/>
            <person name="Lipzen A."/>
            <person name="Ng V."/>
            <person name="Riley R."/>
            <person name="Sandor L."/>
            <person name="Barry K."/>
            <person name="Martinez A.T."/>
            <person name="Xiao Y."/>
            <person name="Gibbons J.G."/>
            <person name="Terashima K."/>
            <person name="Grigoriev I.V."/>
            <person name="Hibbett D."/>
        </authorList>
    </citation>
    <scope>NUCLEOTIDE SEQUENCE [LARGE SCALE GENOMIC DNA]</scope>
    <source>
        <strain evidence="2 3">TFB7810</strain>
    </source>
</reference>
<evidence type="ECO:0000256" key="1">
    <source>
        <dbReference type="SAM" id="MobiDB-lite"/>
    </source>
</evidence>
<organism evidence="2 3">
    <name type="scientific">Lentinula detonsa</name>
    <dbReference type="NCBI Taxonomy" id="2804962"/>
    <lineage>
        <taxon>Eukaryota</taxon>
        <taxon>Fungi</taxon>
        <taxon>Dikarya</taxon>
        <taxon>Basidiomycota</taxon>
        <taxon>Agaricomycotina</taxon>
        <taxon>Agaricomycetes</taxon>
        <taxon>Agaricomycetidae</taxon>
        <taxon>Agaricales</taxon>
        <taxon>Marasmiineae</taxon>
        <taxon>Omphalotaceae</taxon>
        <taxon>Lentinula</taxon>
    </lineage>
</organism>
<evidence type="ECO:0000313" key="2">
    <source>
        <dbReference type="EMBL" id="KAJ3744268.1"/>
    </source>
</evidence>
<comment type="caution">
    <text evidence="2">The sequence shown here is derived from an EMBL/GenBank/DDBJ whole genome shotgun (WGS) entry which is preliminary data.</text>
</comment>
<keyword evidence="3" id="KW-1185">Reference proteome</keyword>
<proteinExistence type="predicted"/>
<protein>
    <submittedName>
        <fullName evidence="2">Uncharacterized protein</fullName>
    </submittedName>
</protein>
<evidence type="ECO:0000313" key="3">
    <source>
        <dbReference type="Proteomes" id="UP001142393"/>
    </source>
</evidence>
<feature type="compositionally biased region" description="Basic and acidic residues" evidence="1">
    <location>
        <begin position="13"/>
        <end position="35"/>
    </location>
</feature>
<dbReference type="Proteomes" id="UP001142393">
    <property type="component" value="Unassembled WGS sequence"/>
</dbReference>
<accession>A0A9W8TXN8</accession>
<sequence length="151" mass="17558">MYHNAKASSSKHCFNDDGDDKRRRPRKRMEDRKKEWLAHLHQKLRMCKTIVEKEKRKEQRDEEDDEERQNELPPAEEPPMPLASRSDFPSNHWVEPIEERLDPFVEGQPGTVDVAHTIAASRLSDNSVYSRTVMLLLCTVDYKGSVVLGTL</sequence>
<gene>
    <name evidence="2" type="ORF">DFH05DRAFT_1525286</name>
</gene>